<evidence type="ECO:0000259" key="5">
    <source>
        <dbReference type="Pfam" id="PF00929"/>
    </source>
</evidence>
<protein>
    <recommendedName>
        <fullName evidence="5">Exonuclease domain-containing protein</fullName>
    </recommendedName>
</protein>
<proteinExistence type="predicted"/>
<dbReference type="InterPro" id="IPR051274">
    <property type="entry name" value="3-5_Exoribonuclease"/>
</dbReference>
<evidence type="ECO:0000256" key="4">
    <source>
        <dbReference type="SAM" id="MobiDB-lite"/>
    </source>
</evidence>
<evidence type="ECO:0000256" key="3">
    <source>
        <dbReference type="ARBA" id="ARBA00022839"/>
    </source>
</evidence>
<name>A0A553NAS8_TIGCA</name>
<dbReference type="Proteomes" id="UP000318571">
    <property type="component" value="Chromosome 10"/>
</dbReference>
<dbReference type="InterPro" id="IPR036397">
    <property type="entry name" value="RNaseH_sf"/>
</dbReference>
<dbReference type="PANTHER" id="PTHR23044:SF61">
    <property type="entry name" value="3'-5' EXORIBONUCLEASE 1-RELATED"/>
    <property type="match status" value="1"/>
</dbReference>
<dbReference type="InterPro" id="IPR013520">
    <property type="entry name" value="Ribonucl_H"/>
</dbReference>
<evidence type="ECO:0000256" key="1">
    <source>
        <dbReference type="ARBA" id="ARBA00022722"/>
    </source>
</evidence>
<keyword evidence="2" id="KW-0378">Hydrolase</keyword>
<dbReference type="PANTHER" id="PTHR23044">
    <property type="entry name" value="3'-5' EXONUCLEASE ERI1-RELATED"/>
    <property type="match status" value="1"/>
</dbReference>
<dbReference type="Pfam" id="PF00929">
    <property type="entry name" value="RNase_T"/>
    <property type="match status" value="1"/>
</dbReference>
<sequence length="195" mass="21623">MTSSPTPSLSLIPSASRPPGPTGSGSRTLAMAQSMGLVRSRSLQNRSCPKPSLLPRSSPVMSNGFAGFSFLIVIDFESTCWAEKGPGCFPPEIIEFPAVLLDTQTGHILDEFHSYVLPTETPQLSEFCTQLTGIRQDQVDTQGVPLPTCLYLFAQWMRKIQTHWNIVLHETRLGFRSTTFVTWYVFPLRSSLPLC</sequence>
<dbReference type="AlphaFoldDB" id="A0A553NAS8"/>
<dbReference type="EMBL" id="VCGU01000458">
    <property type="protein sequence ID" value="TRY62543.1"/>
    <property type="molecule type" value="Genomic_DNA"/>
</dbReference>
<feature type="domain" description="Exonuclease" evidence="5">
    <location>
        <begin position="72"/>
        <end position="162"/>
    </location>
</feature>
<feature type="region of interest" description="Disordered" evidence="4">
    <location>
        <begin position="1"/>
        <end position="27"/>
    </location>
</feature>
<evidence type="ECO:0000313" key="7">
    <source>
        <dbReference type="Proteomes" id="UP000318571"/>
    </source>
</evidence>
<evidence type="ECO:0000256" key="2">
    <source>
        <dbReference type="ARBA" id="ARBA00022801"/>
    </source>
</evidence>
<organism evidence="6 7">
    <name type="scientific">Tigriopus californicus</name>
    <name type="common">Marine copepod</name>
    <dbReference type="NCBI Taxonomy" id="6832"/>
    <lineage>
        <taxon>Eukaryota</taxon>
        <taxon>Metazoa</taxon>
        <taxon>Ecdysozoa</taxon>
        <taxon>Arthropoda</taxon>
        <taxon>Crustacea</taxon>
        <taxon>Multicrustacea</taxon>
        <taxon>Hexanauplia</taxon>
        <taxon>Copepoda</taxon>
        <taxon>Harpacticoida</taxon>
        <taxon>Harpacticidae</taxon>
        <taxon>Tigriopus</taxon>
    </lineage>
</organism>
<dbReference type="CDD" id="cd06133">
    <property type="entry name" value="ERI-1_3'hExo_like"/>
    <property type="match status" value="1"/>
</dbReference>
<dbReference type="GO" id="GO:0003676">
    <property type="term" value="F:nucleic acid binding"/>
    <property type="evidence" value="ECO:0007669"/>
    <property type="project" value="InterPro"/>
</dbReference>
<dbReference type="STRING" id="6832.A0A553NAS8"/>
<dbReference type="GO" id="GO:0000175">
    <property type="term" value="F:3'-5'-RNA exonuclease activity"/>
    <property type="evidence" value="ECO:0007669"/>
    <property type="project" value="InterPro"/>
</dbReference>
<accession>A0A553NAS8</accession>
<dbReference type="Gene3D" id="3.30.420.10">
    <property type="entry name" value="Ribonuclease H-like superfamily/Ribonuclease H"/>
    <property type="match status" value="1"/>
</dbReference>
<gene>
    <name evidence="6" type="ORF">TCAL_11662</name>
</gene>
<dbReference type="InterPro" id="IPR047201">
    <property type="entry name" value="ERI-1_3'hExo-like"/>
</dbReference>
<feature type="compositionally biased region" description="Low complexity" evidence="4">
    <location>
        <begin position="1"/>
        <end position="15"/>
    </location>
</feature>
<dbReference type="InterPro" id="IPR012337">
    <property type="entry name" value="RNaseH-like_sf"/>
</dbReference>
<evidence type="ECO:0000313" key="6">
    <source>
        <dbReference type="EMBL" id="TRY62543.1"/>
    </source>
</evidence>
<reference evidence="6 7" key="1">
    <citation type="journal article" date="2018" name="Nat. Ecol. Evol.">
        <title>Genomic signatures of mitonuclear coevolution across populations of Tigriopus californicus.</title>
        <authorList>
            <person name="Barreto F.S."/>
            <person name="Watson E.T."/>
            <person name="Lima T.G."/>
            <person name="Willett C.S."/>
            <person name="Edmands S."/>
            <person name="Li W."/>
            <person name="Burton R.S."/>
        </authorList>
    </citation>
    <scope>NUCLEOTIDE SEQUENCE [LARGE SCALE GENOMIC DNA]</scope>
    <source>
        <strain evidence="6 7">San Diego</strain>
    </source>
</reference>
<keyword evidence="7" id="KW-1185">Reference proteome</keyword>
<keyword evidence="3" id="KW-0269">Exonuclease</keyword>
<keyword evidence="1" id="KW-0540">Nuclease</keyword>
<comment type="caution">
    <text evidence="6">The sequence shown here is derived from an EMBL/GenBank/DDBJ whole genome shotgun (WGS) entry which is preliminary data.</text>
</comment>
<dbReference type="SUPFAM" id="SSF53098">
    <property type="entry name" value="Ribonuclease H-like"/>
    <property type="match status" value="1"/>
</dbReference>